<dbReference type="Pfam" id="PF03279">
    <property type="entry name" value="Lip_A_acyltrans"/>
    <property type="match status" value="1"/>
</dbReference>
<evidence type="ECO:0000256" key="2">
    <source>
        <dbReference type="ARBA" id="ARBA00022475"/>
    </source>
</evidence>
<reference evidence="9" key="1">
    <citation type="submission" date="2016-10" db="EMBL/GenBank/DDBJ databases">
        <authorList>
            <person name="Varghese N."/>
            <person name="Submissions S."/>
        </authorList>
    </citation>
    <scope>NUCLEOTIDE SEQUENCE [LARGE SCALE GENOMIC DNA]</scope>
    <source>
        <strain evidence="9">DSM 17616</strain>
    </source>
</reference>
<evidence type="ECO:0000256" key="7">
    <source>
        <dbReference type="SAM" id="Phobius"/>
    </source>
</evidence>
<keyword evidence="4 8" id="KW-0808">Transferase</keyword>
<proteinExistence type="predicted"/>
<dbReference type="PIRSF" id="PIRSF028561">
    <property type="entry name" value="Ac_Trasf"/>
    <property type="match status" value="1"/>
</dbReference>
<evidence type="ECO:0000256" key="6">
    <source>
        <dbReference type="ARBA" id="ARBA00023315"/>
    </source>
</evidence>
<dbReference type="PANTHER" id="PTHR30606:SF9">
    <property type="entry name" value="LIPID A BIOSYNTHESIS LAUROYLTRANSFERASE"/>
    <property type="match status" value="1"/>
</dbReference>
<keyword evidence="2" id="KW-1003">Cell membrane</keyword>
<dbReference type="CDD" id="cd07984">
    <property type="entry name" value="LPLAT_LABLAT-like"/>
    <property type="match status" value="1"/>
</dbReference>
<protein>
    <submittedName>
        <fullName evidence="8">Predicted acyltransferase, LPLAT superfamily</fullName>
    </submittedName>
</protein>
<keyword evidence="9" id="KW-1185">Reference proteome</keyword>
<dbReference type="GO" id="GO:0009247">
    <property type="term" value="P:glycolipid biosynthetic process"/>
    <property type="evidence" value="ECO:0007669"/>
    <property type="project" value="UniProtKB-ARBA"/>
</dbReference>
<evidence type="ECO:0000313" key="8">
    <source>
        <dbReference type="EMBL" id="SEH66115.1"/>
    </source>
</evidence>
<dbReference type="GO" id="GO:0016746">
    <property type="term" value="F:acyltransferase activity"/>
    <property type="evidence" value="ECO:0007669"/>
    <property type="project" value="UniProtKB-KW"/>
</dbReference>
<comment type="subcellular location">
    <subcellularLocation>
        <location evidence="1">Cell inner membrane</location>
    </subcellularLocation>
</comment>
<evidence type="ECO:0000256" key="5">
    <source>
        <dbReference type="ARBA" id="ARBA00023136"/>
    </source>
</evidence>
<keyword evidence="3" id="KW-0997">Cell inner membrane</keyword>
<evidence type="ECO:0000256" key="4">
    <source>
        <dbReference type="ARBA" id="ARBA00022679"/>
    </source>
</evidence>
<evidence type="ECO:0000313" key="9">
    <source>
        <dbReference type="Proteomes" id="UP000199371"/>
    </source>
</evidence>
<organism evidence="8 9">
    <name type="scientific">Rheinheimera pacifica</name>
    <dbReference type="NCBI Taxonomy" id="173990"/>
    <lineage>
        <taxon>Bacteria</taxon>
        <taxon>Pseudomonadati</taxon>
        <taxon>Pseudomonadota</taxon>
        <taxon>Gammaproteobacteria</taxon>
        <taxon>Chromatiales</taxon>
        <taxon>Chromatiaceae</taxon>
        <taxon>Rheinheimera</taxon>
    </lineage>
</organism>
<keyword evidence="7" id="KW-0812">Transmembrane</keyword>
<evidence type="ECO:0000256" key="3">
    <source>
        <dbReference type="ARBA" id="ARBA00022519"/>
    </source>
</evidence>
<keyword evidence="6 8" id="KW-0012">Acyltransferase</keyword>
<feature type="transmembrane region" description="Helical" evidence="7">
    <location>
        <begin position="47"/>
        <end position="65"/>
    </location>
</feature>
<dbReference type="STRING" id="173990.SAMN05660691_00713"/>
<dbReference type="AlphaFoldDB" id="A0A1H6JUU4"/>
<dbReference type="PANTHER" id="PTHR30606">
    <property type="entry name" value="LIPID A BIOSYNTHESIS LAUROYL ACYLTRANSFERASE"/>
    <property type="match status" value="1"/>
</dbReference>
<dbReference type="GO" id="GO:0005886">
    <property type="term" value="C:plasma membrane"/>
    <property type="evidence" value="ECO:0007669"/>
    <property type="project" value="UniProtKB-SubCell"/>
</dbReference>
<dbReference type="InterPro" id="IPR014548">
    <property type="entry name" value="Ac_Trasf"/>
</dbReference>
<name>A0A1H6JUU4_9GAMM</name>
<dbReference type="EMBL" id="FNXF01000002">
    <property type="protein sequence ID" value="SEH66115.1"/>
    <property type="molecule type" value="Genomic_DNA"/>
</dbReference>
<evidence type="ECO:0000256" key="1">
    <source>
        <dbReference type="ARBA" id="ARBA00004533"/>
    </source>
</evidence>
<dbReference type="Proteomes" id="UP000199371">
    <property type="component" value="Unassembled WGS sequence"/>
</dbReference>
<gene>
    <name evidence="8" type="ORF">SAMN05660691_00713</name>
</gene>
<keyword evidence="5 7" id="KW-0472">Membrane</keyword>
<keyword evidence="7" id="KW-1133">Transmembrane helix</keyword>
<accession>A0A1H6JUU4</accession>
<dbReference type="InterPro" id="IPR004960">
    <property type="entry name" value="LipA_acyltrans"/>
</dbReference>
<sequence length="344" mass="38927">MADALIAKTQMDPRMTPSDNSGIHWAKKQENGSYYAIRLLLTLYRYGGKWLILLVLVPVLAYFFIKDATARRSSLGYLQRLHSYKGQHSPFTAMPGYLQAYQHFWQFAMAALAKIDAWLGRLNTTPVQYGGSISFEQIMQSNKGAVLIGSHLGNLEVCRALVRSKYPVRINVLAHTRHTAAFNRILKESNSEVDLHLIEVTQLTPAVSAMLTDCIDNGELVVIVGDRISAQAPERAVWANFLGKPAPFAIGPWVLASLLQCPVYLMFCLKEARSYNLMFEPFAEQIVLPRKTRQQALTNIVTQYAQQLEQVACRYPMQWFNFYDFWQLPAAKQQKESPGDNSSN</sequence>